<feature type="compositionally biased region" description="Basic and acidic residues" evidence="1">
    <location>
        <begin position="90"/>
        <end position="114"/>
    </location>
</feature>
<proteinExistence type="predicted"/>
<reference evidence="2 3" key="1">
    <citation type="submission" date="2021-06" db="EMBL/GenBank/DDBJ databases">
        <title>Chromosome-level genome assembly of the red-tail catfish (Hemibagrus wyckioides).</title>
        <authorList>
            <person name="Shao F."/>
        </authorList>
    </citation>
    <scope>NUCLEOTIDE SEQUENCE [LARGE SCALE GENOMIC DNA]</scope>
    <source>
        <strain evidence="2">EC202008001</strain>
        <tissue evidence="2">Blood</tissue>
    </source>
</reference>
<dbReference type="AlphaFoldDB" id="A0A9D3SHM3"/>
<evidence type="ECO:0000313" key="2">
    <source>
        <dbReference type="EMBL" id="KAG7324711.1"/>
    </source>
</evidence>
<feature type="compositionally biased region" description="Basic and acidic residues" evidence="1">
    <location>
        <begin position="122"/>
        <end position="158"/>
    </location>
</feature>
<name>A0A9D3SHM3_9TELE</name>
<evidence type="ECO:0000256" key="1">
    <source>
        <dbReference type="SAM" id="MobiDB-lite"/>
    </source>
</evidence>
<feature type="region of interest" description="Disordered" evidence="1">
    <location>
        <begin position="87"/>
        <end position="158"/>
    </location>
</feature>
<protein>
    <submittedName>
        <fullName evidence="2">Uncharacterized protein</fullName>
    </submittedName>
</protein>
<organism evidence="2 3">
    <name type="scientific">Hemibagrus wyckioides</name>
    <dbReference type="NCBI Taxonomy" id="337641"/>
    <lineage>
        <taxon>Eukaryota</taxon>
        <taxon>Metazoa</taxon>
        <taxon>Chordata</taxon>
        <taxon>Craniata</taxon>
        <taxon>Vertebrata</taxon>
        <taxon>Euteleostomi</taxon>
        <taxon>Actinopterygii</taxon>
        <taxon>Neopterygii</taxon>
        <taxon>Teleostei</taxon>
        <taxon>Ostariophysi</taxon>
        <taxon>Siluriformes</taxon>
        <taxon>Bagridae</taxon>
        <taxon>Hemibagrus</taxon>
    </lineage>
</organism>
<gene>
    <name evidence="2" type="ORF">KOW79_011027</name>
</gene>
<dbReference type="EMBL" id="JAHKSW010000013">
    <property type="protein sequence ID" value="KAG7324711.1"/>
    <property type="molecule type" value="Genomic_DNA"/>
</dbReference>
<comment type="caution">
    <text evidence="2">The sequence shown here is derived from an EMBL/GenBank/DDBJ whole genome shotgun (WGS) entry which is preliminary data.</text>
</comment>
<accession>A0A9D3SHM3</accession>
<evidence type="ECO:0000313" key="3">
    <source>
        <dbReference type="Proteomes" id="UP000824219"/>
    </source>
</evidence>
<sequence length="158" mass="19379">MEDQSSSQIKSWMTRKLEELRYEMRREMQCKINNVCFELGECVRIQRDQIYTLLQMQPDTRETAIKSILTKKTFKIRGDLVLTVDSTTTAEERKKEEEQEKETEKMKRLGMEKKKERKRMLKEKEKEDMIKKEKRNRLEEERLPLKRDKKEEDEEERQ</sequence>
<keyword evidence="3" id="KW-1185">Reference proteome</keyword>
<dbReference type="OrthoDB" id="8987616at2759"/>
<dbReference type="Proteomes" id="UP000824219">
    <property type="component" value="Linkage Group LG13"/>
</dbReference>